<dbReference type="OrthoDB" id="9785812at2"/>
<dbReference type="InterPro" id="IPR011032">
    <property type="entry name" value="GroES-like_sf"/>
</dbReference>
<dbReference type="InterPro" id="IPR020843">
    <property type="entry name" value="ER"/>
</dbReference>
<organism evidence="5 6">
    <name type="scientific">Pantoea conspicua</name>
    <dbReference type="NCBI Taxonomy" id="472705"/>
    <lineage>
        <taxon>Bacteria</taxon>
        <taxon>Pseudomonadati</taxon>
        <taxon>Pseudomonadota</taxon>
        <taxon>Gammaproteobacteria</taxon>
        <taxon>Enterobacterales</taxon>
        <taxon>Erwiniaceae</taxon>
        <taxon>Pantoea</taxon>
    </lineage>
</organism>
<dbReference type="Gene3D" id="3.90.180.10">
    <property type="entry name" value="Medium-chain alcohol dehydrogenases, catalytic domain"/>
    <property type="match status" value="1"/>
</dbReference>
<keyword evidence="3" id="KW-0862">Zinc</keyword>
<comment type="caution">
    <text evidence="5">The sequence shown here is derived from an EMBL/GenBank/DDBJ whole genome shotgun (WGS) entry which is preliminary data.</text>
</comment>
<dbReference type="NCBIfam" id="TIGR02817">
    <property type="entry name" value="adh_fam_1"/>
    <property type="match status" value="1"/>
</dbReference>
<dbReference type="SMART" id="SM00829">
    <property type="entry name" value="PKS_ER"/>
    <property type="match status" value="1"/>
</dbReference>
<evidence type="ECO:0000256" key="2">
    <source>
        <dbReference type="ARBA" id="ARBA00022857"/>
    </source>
</evidence>
<keyword evidence="3" id="KW-0479">Metal-binding</keyword>
<dbReference type="InterPro" id="IPR014182">
    <property type="entry name" value="ADH_Zn_typ-1"/>
</dbReference>
<dbReference type="RefSeq" id="WP_004152284.1">
    <property type="nucleotide sequence ID" value="NZ_MLFN01000028.1"/>
</dbReference>
<name>A0A1X1BVN3_9GAMM</name>
<protein>
    <recommendedName>
        <fullName evidence="3">Zinc-type alcohol dehydrogenase-like protein</fullName>
    </recommendedName>
</protein>
<dbReference type="InterPro" id="IPR036291">
    <property type="entry name" value="NAD(P)-bd_dom_sf"/>
</dbReference>
<accession>A0A1X1BVN3</accession>
<dbReference type="InterPro" id="IPR051603">
    <property type="entry name" value="Zinc-ADH_QOR/CCCR"/>
</dbReference>
<keyword evidence="2" id="KW-0521">NADP</keyword>
<dbReference type="EMBL" id="MLFN01000028">
    <property type="protein sequence ID" value="ORM52604.1"/>
    <property type="molecule type" value="Genomic_DNA"/>
</dbReference>
<dbReference type="GO" id="GO:0016491">
    <property type="term" value="F:oxidoreductase activity"/>
    <property type="evidence" value="ECO:0007669"/>
    <property type="project" value="UniProtKB-KW"/>
</dbReference>
<dbReference type="CDD" id="cd08252">
    <property type="entry name" value="AL_MDR"/>
    <property type="match status" value="1"/>
</dbReference>
<keyword evidence="3" id="KW-0560">Oxidoreductase</keyword>
<evidence type="ECO:0000256" key="1">
    <source>
        <dbReference type="ARBA" id="ARBA00010371"/>
    </source>
</evidence>
<dbReference type="SUPFAM" id="SSF51735">
    <property type="entry name" value="NAD(P)-binding Rossmann-fold domains"/>
    <property type="match status" value="1"/>
</dbReference>
<comment type="similarity">
    <text evidence="1 3">Belongs to the zinc-containing alcohol dehydrogenase family. Quinone oxidoreductase subfamily.</text>
</comment>
<dbReference type="InterPro" id="IPR013154">
    <property type="entry name" value="ADH-like_N"/>
</dbReference>
<evidence type="ECO:0000256" key="3">
    <source>
        <dbReference type="RuleBase" id="RU364000"/>
    </source>
</evidence>
<evidence type="ECO:0000313" key="5">
    <source>
        <dbReference type="EMBL" id="ORM52604.1"/>
    </source>
</evidence>
<sequence>MKAVGFWQPGESTSVIEDLSLPHPSMPKGRDLLIRVRAVAVNPRDLKSRRNISPSAGNPVVMGYDASGVVEATGPDVTLFRPGDHVFYAGVLDRQGANAEFQLVDERITGIKPAALSFEAAASVPLTGLTAWEMLFDRLQLSVNGDADQTLLMLGGAGGVPCMAIQLARTLSRVNIIGTASRQESVRAVRGFGAHYVLDHSCALAPQVASLAGLPPITRIFSTYTTPSAWENMAEIIAPQGRIGLIDDPEPLDLRLIKFKSVSVHWEAMFTRPMHATADMSKQHDILNKLSCMLDSGKLKPPLLAEYGRLNAKALRRAHEDMENKNVNGKIVFSGF</sequence>
<dbReference type="AlphaFoldDB" id="A0A1X1BVN3"/>
<dbReference type="Pfam" id="PF08240">
    <property type="entry name" value="ADH_N"/>
    <property type="match status" value="1"/>
</dbReference>
<reference evidence="5 6" key="1">
    <citation type="journal article" date="2017" name="Antonie Van Leeuwenhoek">
        <title>Phylogenomic resolution of the bacterial genus Pantoea and its relationship with Erwinia and Tatumella.</title>
        <authorList>
            <person name="Palmer M."/>
            <person name="Steenkamp E.T."/>
            <person name="Coetzee M.P."/>
            <person name="Chan W.Y."/>
            <person name="van Zyl E."/>
            <person name="De Maayer P."/>
            <person name="Coutinho T.A."/>
            <person name="Blom J."/>
            <person name="Smits T.H."/>
            <person name="Duffy B."/>
            <person name="Venter S.N."/>
        </authorList>
    </citation>
    <scope>NUCLEOTIDE SEQUENCE [LARGE SCALE GENOMIC DNA]</scope>
    <source>
        <strain evidence="5 6">LMG 24534</strain>
    </source>
</reference>
<proteinExistence type="inferred from homology"/>
<dbReference type="Proteomes" id="UP000193933">
    <property type="component" value="Unassembled WGS sequence"/>
</dbReference>
<dbReference type="Pfam" id="PF00107">
    <property type="entry name" value="ADH_zinc_N"/>
    <property type="match status" value="1"/>
</dbReference>
<gene>
    <name evidence="5" type="ORF">HA41_10995</name>
</gene>
<dbReference type="PANTHER" id="PTHR44154">
    <property type="entry name" value="QUINONE OXIDOREDUCTASE"/>
    <property type="match status" value="1"/>
</dbReference>
<feature type="domain" description="Enoyl reductase (ER)" evidence="4">
    <location>
        <begin position="14"/>
        <end position="333"/>
    </location>
</feature>
<keyword evidence="6" id="KW-1185">Reference proteome</keyword>
<dbReference type="GO" id="GO:0008270">
    <property type="term" value="F:zinc ion binding"/>
    <property type="evidence" value="ECO:0007669"/>
    <property type="project" value="InterPro"/>
</dbReference>
<dbReference type="Gene3D" id="3.40.50.720">
    <property type="entry name" value="NAD(P)-binding Rossmann-like Domain"/>
    <property type="match status" value="1"/>
</dbReference>
<dbReference type="GeneID" id="57431850"/>
<evidence type="ECO:0000313" key="6">
    <source>
        <dbReference type="Proteomes" id="UP000193933"/>
    </source>
</evidence>
<dbReference type="InterPro" id="IPR013149">
    <property type="entry name" value="ADH-like_C"/>
</dbReference>
<evidence type="ECO:0000259" key="4">
    <source>
        <dbReference type="SMART" id="SM00829"/>
    </source>
</evidence>
<dbReference type="PANTHER" id="PTHR44154:SF1">
    <property type="entry name" value="QUINONE OXIDOREDUCTASE"/>
    <property type="match status" value="1"/>
</dbReference>
<dbReference type="SUPFAM" id="SSF50129">
    <property type="entry name" value="GroES-like"/>
    <property type="match status" value="1"/>
</dbReference>